<gene>
    <name evidence="2" type="ORF">SDC9_73034</name>
</gene>
<dbReference type="InterPro" id="IPR001119">
    <property type="entry name" value="SLH_dom"/>
</dbReference>
<accession>A0A644YDF6</accession>
<dbReference type="Pfam" id="PF00395">
    <property type="entry name" value="SLH"/>
    <property type="match status" value="3"/>
</dbReference>
<reference evidence="2" key="1">
    <citation type="submission" date="2019-08" db="EMBL/GenBank/DDBJ databases">
        <authorList>
            <person name="Kucharzyk K."/>
            <person name="Murdoch R.W."/>
            <person name="Higgins S."/>
            <person name="Loffler F."/>
        </authorList>
    </citation>
    <scope>NUCLEOTIDE SEQUENCE</scope>
</reference>
<organism evidence="2">
    <name type="scientific">bioreactor metagenome</name>
    <dbReference type="NCBI Taxonomy" id="1076179"/>
    <lineage>
        <taxon>unclassified sequences</taxon>
        <taxon>metagenomes</taxon>
        <taxon>ecological metagenomes</taxon>
    </lineage>
</organism>
<dbReference type="AlphaFoldDB" id="A0A644YDF6"/>
<feature type="domain" description="SLH" evidence="1">
    <location>
        <begin position="297"/>
        <end position="355"/>
    </location>
</feature>
<feature type="domain" description="SLH" evidence="1">
    <location>
        <begin position="423"/>
        <end position="477"/>
    </location>
</feature>
<dbReference type="PROSITE" id="PS51272">
    <property type="entry name" value="SLH"/>
    <property type="match status" value="3"/>
</dbReference>
<comment type="caution">
    <text evidence="2">The sequence shown here is derived from an EMBL/GenBank/DDBJ whole genome shotgun (WGS) entry which is preliminary data.</text>
</comment>
<dbReference type="EMBL" id="VSSQ01004757">
    <property type="protein sequence ID" value="MPM26530.1"/>
    <property type="molecule type" value="Genomic_DNA"/>
</dbReference>
<name>A0A644YDF6_9ZZZZ</name>
<dbReference type="InterPro" id="IPR051465">
    <property type="entry name" value="Cell_Envelope_Struct_Comp"/>
</dbReference>
<evidence type="ECO:0000259" key="1">
    <source>
        <dbReference type="PROSITE" id="PS51272"/>
    </source>
</evidence>
<sequence length="477" mass="51413">MTSNSTKLYYDDDDTPNLDEVAFIPATGYTGTVTLEYTGYDRDGESFSGTIKIAVGVSGDVDAVTYTGDQNETVIFDGDDFEEVCDDADYETLNYIKISELPKSSYGKLYYNYSSSSSKGTAVATSTKLYYDRDNSPYLDKVAFIPASGYTGTVTIKYTGYDKDGDSFDGSIKITYKSVGDISYSTSSNLRATFSDSDFNTVCKAATGETLSYVKFTLPQSSTGTLYYNYYAQGSYTSFVAANTAYYRSSSPYLSSVSFVPVYGYTGTVNIGYTGYSVDGDTFTGTVKITVTGPKNSSYFNDVNSNYYWAVEAVDYLYGQGVVKGTGTSIYGPGTNITRGDFILMLHRALGLSATTNGNFTDVAKGSYYYDAVAVAKALGIAQGSNGYFNPTKPLTRQDAMVFVYRALQAKGVKVTEGTSSDLSVFNDRSSISSYATTSVATLVKAGVIVGAGNKINPSGNLTRAEMAVILHRVLKK</sequence>
<proteinExistence type="predicted"/>
<evidence type="ECO:0000313" key="2">
    <source>
        <dbReference type="EMBL" id="MPM26530.1"/>
    </source>
</evidence>
<dbReference type="PANTHER" id="PTHR43308">
    <property type="entry name" value="OUTER MEMBRANE PROTEIN ALPHA-RELATED"/>
    <property type="match status" value="1"/>
</dbReference>
<feature type="domain" description="SLH" evidence="1">
    <location>
        <begin position="356"/>
        <end position="418"/>
    </location>
</feature>
<protein>
    <recommendedName>
        <fullName evidence="1">SLH domain-containing protein</fullName>
    </recommendedName>
</protein>